<evidence type="ECO:0000313" key="2">
    <source>
        <dbReference type="EMBL" id="GJT34191.1"/>
    </source>
</evidence>
<evidence type="ECO:0000256" key="1">
    <source>
        <dbReference type="SAM" id="MobiDB-lite"/>
    </source>
</evidence>
<name>A0ABQ5D4E6_9ASTR</name>
<dbReference type="EMBL" id="BQNB010014942">
    <property type="protein sequence ID" value="GJT34191.1"/>
    <property type="molecule type" value="Genomic_DNA"/>
</dbReference>
<organism evidence="2 3">
    <name type="scientific">Tanacetum coccineum</name>
    <dbReference type="NCBI Taxonomy" id="301880"/>
    <lineage>
        <taxon>Eukaryota</taxon>
        <taxon>Viridiplantae</taxon>
        <taxon>Streptophyta</taxon>
        <taxon>Embryophyta</taxon>
        <taxon>Tracheophyta</taxon>
        <taxon>Spermatophyta</taxon>
        <taxon>Magnoliopsida</taxon>
        <taxon>eudicotyledons</taxon>
        <taxon>Gunneridae</taxon>
        <taxon>Pentapetalae</taxon>
        <taxon>asterids</taxon>
        <taxon>campanulids</taxon>
        <taxon>Asterales</taxon>
        <taxon>Asteraceae</taxon>
        <taxon>Asteroideae</taxon>
        <taxon>Anthemideae</taxon>
        <taxon>Anthemidinae</taxon>
        <taxon>Tanacetum</taxon>
    </lineage>
</organism>
<reference evidence="2" key="1">
    <citation type="journal article" date="2022" name="Int. J. Mol. Sci.">
        <title>Draft Genome of Tanacetum Coccineum: Genomic Comparison of Closely Related Tanacetum-Family Plants.</title>
        <authorList>
            <person name="Yamashiro T."/>
            <person name="Shiraishi A."/>
            <person name="Nakayama K."/>
            <person name="Satake H."/>
        </authorList>
    </citation>
    <scope>NUCLEOTIDE SEQUENCE</scope>
</reference>
<proteinExistence type="predicted"/>
<protein>
    <submittedName>
        <fullName evidence="2">Uncharacterized protein</fullName>
    </submittedName>
</protein>
<sequence length="215" mass="24536">MQTPIPTPNRSLRKDLSSDKTISEELTATISPTTATTSKHSSKSKSKRGFISNKTKILLGCISSMVRRRGQIRNHIKTRFVTHEVFMGKIREVLDHCINVVYEMTFAKTNEIIKEEMPRLVNLVVNKDQEIAPTNVPELISKEFSTHGPKMIEELFRKHMQNITLNLYPTTISSTAKTSTTDLQHRLCLNMKSKPQDQATGLQLWEILKAKFEKP</sequence>
<evidence type="ECO:0000313" key="3">
    <source>
        <dbReference type="Proteomes" id="UP001151760"/>
    </source>
</evidence>
<feature type="region of interest" description="Disordered" evidence="1">
    <location>
        <begin position="26"/>
        <end position="48"/>
    </location>
</feature>
<feature type="compositionally biased region" description="Low complexity" evidence="1">
    <location>
        <begin position="27"/>
        <end position="39"/>
    </location>
</feature>
<keyword evidence="3" id="KW-1185">Reference proteome</keyword>
<comment type="caution">
    <text evidence="2">The sequence shown here is derived from an EMBL/GenBank/DDBJ whole genome shotgun (WGS) entry which is preliminary data.</text>
</comment>
<reference evidence="2" key="2">
    <citation type="submission" date="2022-01" db="EMBL/GenBank/DDBJ databases">
        <authorList>
            <person name="Yamashiro T."/>
            <person name="Shiraishi A."/>
            <person name="Satake H."/>
            <person name="Nakayama K."/>
        </authorList>
    </citation>
    <scope>NUCLEOTIDE SEQUENCE</scope>
</reference>
<gene>
    <name evidence="2" type="ORF">Tco_0924610</name>
</gene>
<dbReference type="Proteomes" id="UP001151760">
    <property type="component" value="Unassembled WGS sequence"/>
</dbReference>
<accession>A0ABQ5D4E6</accession>